<dbReference type="AlphaFoldDB" id="A0A914V2F9"/>
<dbReference type="WBParaSite" id="PSAMB.scaffold1475size31023.g13432.t1">
    <property type="protein sequence ID" value="PSAMB.scaffold1475size31023.g13432.t1"/>
    <property type="gene ID" value="PSAMB.scaffold1475size31023.g13432"/>
</dbReference>
<name>A0A914V2F9_9BILA</name>
<sequence length="230" mass="25026">MLLLHTPGPLELKFSSILTVAIAFDRFSALQWPINYKLKRHSHYAAGAVTIGLLWGAFDVALDLTTASFTAIPNCASAGCFLSTKFRYYQGLSNMFINAFTIAITALVYFKIKSIKVHPGRVVSSTGNSSEIESARFTHANRIVLSVLLCSGVFVFIPSIFSGLGQMFGVAAFVALGPFVAVGLLASGVGNAFIFGFKHTAIRQAIRTTWKKNPDQQIHALREVRNQGHV</sequence>
<dbReference type="PANTHER" id="PTHR46955">
    <property type="entry name" value="PROTEIN CBG01349-RELATED"/>
    <property type="match status" value="1"/>
</dbReference>
<dbReference type="SUPFAM" id="SSF81321">
    <property type="entry name" value="Family A G protein-coupled receptor-like"/>
    <property type="match status" value="1"/>
</dbReference>
<dbReference type="InterPro" id="IPR019424">
    <property type="entry name" value="7TM_GPCR_Srsx"/>
</dbReference>
<dbReference type="PANTHER" id="PTHR46955:SF3">
    <property type="entry name" value="G_PROTEIN_RECEP_F1_2 DOMAIN-CONTAINING PROTEIN"/>
    <property type="match status" value="1"/>
</dbReference>
<organism evidence="2 3">
    <name type="scientific">Plectus sambesii</name>
    <dbReference type="NCBI Taxonomy" id="2011161"/>
    <lineage>
        <taxon>Eukaryota</taxon>
        <taxon>Metazoa</taxon>
        <taxon>Ecdysozoa</taxon>
        <taxon>Nematoda</taxon>
        <taxon>Chromadorea</taxon>
        <taxon>Plectida</taxon>
        <taxon>Plectina</taxon>
        <taxon>Plectoidea</taxon>
        <taxon>Plectidae</taxon>
        <taxon>Plectus</taxon>
    </lineage>
</organism>
<evidence type="ECO:0000256" key="1">
    <source>
        <dbReference type="SAM" id="Phobius"/>
    </source>
</evidence>
<protein>
    <submittedName>
        <fullName evidence="3">G-protein coupled receptors family 1 profile domain-containing protein</fullName>
    </submittedName>
</protein>
<feature type="transmembrane region" description="Helical" evidence="1">
    <location>
        <begin position="143"/>
        <end position="161"/>
    </location>
</feature>
<feature type="transmembrane region" description="Helical" evidence="1">
    <location>
        <begin position="91"/>
        <end position="110"/>
    </location>
</feature>
<keyword evidence="1" id="KW-0472">Membrane</keyword>
<feature type="transmembrane region" description="Helical" evidence="1">
    <location>
        <begin position="167"/>
        <end position="197"/>
    </location>
</feature>
<evidence type="ECO:0000313" key="2">
    <source>
        <dbReference type="Proteomes" id="UP000887566"/>
    </source>
</evidence>
<reference evidence="3" key="1">
    <citation type="submission" date="2022-11" db="UniProtKB">
        <authorList>
            <consortium name="WormBaseParasite"/>
        </authorList>
    </citation>
    <scope>IDENTIFICATION</scope>
</reference>
<keyword evidence="2" id="KW-1185">Reference proteome</keyword>
<dbReference type="Pfam" id="PF10320">
    <property type="entry name" value="7TM_GPCR_Srsx"/>
    <property type="match status" value="1"/>
</dbReference>
<keyword evidence="1" id="KW-0812">Transmembrane</keyword>
<evidence type="ECO:0000313" key="3">
    <source>
        <dbReference type="WBParaSite" id="PSAMB.scaffold1475size31023.g13432.t1"/>
    </source>
</evidence>
<dbReference type="InterPro" id="IPR052322">
    <property type="entry name" value="Mito_rRNA_Mtase_NSUN4"/>
</dbReference>
<accession>A0A914V2F9</accession>
<proteinExistence type="predicted"/>
<dbReference type="Gene3D" id="1.20.1070.10">
    <property type="entry name" value="Rhodopsin 7-helix transmembrane proteins"/>
    <property type="match status" value="1"/>
</dbReference>
<keyword evidence="1" id="KW-1133">Transmembrane helix</keyword>
<dbReference type="Proteomes" id="UP000887566">
    <property type="component" value="Unplaced"/>
</dbReference>